<dbReference type="EMBL" id="CP009302">
    <property type="protein sequence ID" value="AJC12699.1"/>
    <property type="molecule type" value="Genomic_DNA"/>
</dbReference>
<dbReference type="OrthoDB" id="3233490at2"/>
<dbReference type="InterPro" id="IPR010982">
    <property type="entry name" value="Lambda_DNA-bd_dom_sf"/>
</dbReference>
<protein>
    <recommendedName>
        <fullName evidence="3">XRE family transcriptional regulator</fullName>
    </recommendedName>
</protein>
<gene>
    <name evidence="1" type="ORF">JI75_08595</name>
</gene>
<name>A0A0A8B5S5_9ACTN</name>
<sequence>MNEPLTEHLLSELVNSPDPKAFVESRTFDAPTLTEYLNRLLQDRGMKYKEVARAADLDETYAWYIFAGRRNPTRNKLLQIAFGMRLTVQETQRLLQAGGISRLYPKNRRDAIIIYSLQKGATLLQAEGELYGFGEQTIIEN</sequence>
<accession>A0A0A8B5S5</accession>
<evidence type="ECO:0000313" key="2">
    <source>
        <dbReference type="Proteomes" id="UP000031121"/>
    </source>
</evidence>
<organism evidence="1 2">
    <name type="scientific">Berryella intestinalis</name>
    <dbReference type="NCBI Taxonomy" id="1531429"/>
    <lineage>
        <taxon>Bacteria</taxon>
        <taxon>Bacillati</taxon>
        <taxon>Actinomycetota</taxon>
        <taxon>Coriobacteriia</taxon>
        <taxon>Eggerthellales</taxon>
        <taxon>Eggerthellaceae</taxon>
        <taxon>Berryella</taxon>
    </lineage>
</organism>
<dbReference type="InterPro" id="IPR001387">
    <property type="entry name" value="Cro/C1-type_HTH"/>
</dbReference>
<dbReference type="STRING" id="1531429.JI75_08595"/>
<dbReference type="AlphaFoldDB" id="A0A0A8B5S5"/>
<dbReference type="KEGG" id="cbac:JI75_08595"/>
<dbReference type="Proteomes" id="UP000031121">
    <property type="component" value="Chromosome"/>
</dbReference>
<dbReference type="SUPFAM" id="SSF47413">
    <property type="entry name" value="lambda repressor-like DNA-binding domains"/>
    <property type="match status" value="1"/>
</dbReference>
<dbReference type="Gene3D" id="1.10.260.40">
    <property type="entry name" value="lambda repressor-like DNA-binding domains"/>
    <property type="match status" value="1"/>
</dbReference>
<evidence type="ECO:0000313" key="1">
    <source>
        <dbReference type="EMBL" id="AJC12699.1"/>
    </source>
</evidence>
<reference evidence="2" key="1">
    <citation type="submission" date="2014-08" db="EMBL/GenBank/DDBJ databases">
        <title>Coriobacteriaceae sp. complete genome.</title>
        <authorList>
            <person name="Looft T."/>
            <person name="Bayles D.O."/>
            <person name="Stanton T.B."/>
        </authorList>
    </citation>
    <scope>NUCLEOTIDE SEQUENCE [LARGE SCALE GENOMIC DNA]</scope>
    <source>
        <strain evidence="2">68-1-3</strain>
    </source>
</reference>
<dbReference type="RefSeq" id="WP_039690875.1">
    <property type="nucleotide sequence ID" value="NZ_CP009302.1"/>
</dbReference>
<dbReference type="CDD" id="cd00093">
    <property type="entry name" value="HTH_XRE"/>
    <property type="match status" value="1"/>
</dbReference>
<evidence type="ECO:0008006" key="3">
    <source>
        <dbReference type="Google" id="ProtNLM"/>
    </source>
</evidence>
<dbReference type="HOGENOM" id="CLU_138399_0_0_11"/>
<reference evidence="1 2" key="2">
    <citation type="journal article" date="2015" name="Genome Announc.">
        <title>Complete Genome Sequence of Coriobacteriaceae Strain 68-1-3, a Novel Mucus-Degrading Isolate from the Swine Intestinal Tract.</title>
        <authorList>
            <person name="Looft T."/>
            <person name="Bayles D.O."/>
            <person name="Alt D.P."/>
            <person name="Stanton T.B."/>
        </authorList>
    </citation>
    <scope>NUCLEOTIDE SEQUENCE [LARGE SCALE GENOMIC DNA]</scope>
    <source>
        <strain evidence="1 2">68-1-3</strain>
    </source>
</reference>
<dbReference type="GO" id="GO:0003677">
    <property type="term" value="F:DNA binding"/>
    <property type="evidence" value="ECO:0007669"/>
    <property type="project" value="InterPro"/>
</dbReference>
<keyword evidence="2" id="KW-1185">Reference proteome</keyword>
<proteinExistence type="predicted"/>